<gene>
    <name evidence="1" type="ORF">GCM10023151_21150</name>
</gene>
<dbReference type="EMBL" id="BAABFV010000002">
    <property type="protein sequence ID" value="GAA4364659.1"/>
    <property type="molecule type" value="Genomic_DNA"/>
</dbReference>
<keyword evidence="2" id="KW-1185">Reference proteome</keyword>
<evidence type="ECO:0000313" key="1">
    <source>
        <dbReference type="EMBL" id="GAA4364659.1"/>
    </source>
</evidence>
<name>A0ABP8INU5_9GAMM</name>
<dbReference type="SUPFAM" id="SSF51197">
    <property type="entry name" value="Clavaminate synthase-like"/>
    <property type="match status" value="1"/>
</dbReference>
<dbReference type="InterPro" id="IPR008775">
    <property type="entry name" value="Phytyl_CoA_dOase-like"/>
</dbReference>
<evidence type="ECO:0008006" key="3">
    <source>
        <dbReference type="Google" id="ProtNLM"/>
    </source>
</evidence>
<protein>
    <recommendedName>
        <fullName evidence="3">Phytanoyl-CoA dioxygenase</fullName>
    </recommendedName>
</protein>
<evidence type="ECO:0000313" key="2">
    <source>
        <dbReference type="Proteomes" id="UP001501011"/>
    </source>
</evidence>
<dbReference type="Pfam" id="PF05721">
    <property type="entry name" value="PhyH"/>
    <property type="match status" value="1"/>
</dbReference>
<accession>A0ABP8INU5</accession>
<comment type="caution">
    <text evidence="1">The sequence shown here is derived from an EMBL/GenBank/DDBJ whole genome shotgun (WGS) entry which is preliminary data.</text>
</comment>
<organism evidence="1 2">
    <name type="scientific">Kangiella marina</name>
    <dbReference type="NCBI Taxonomy" id="1079178"/>
    <lineage>
        <taxon>Bacteria</taxon>
        <taxon>Pseudomonadati</taxon>
        <taxon>Pseudomonadota</taxon>
        <taxon>Gammaproteobacteria</taxon>
        <taxon>Kangiellales</taxon>
        <taxon>Kangiellaceae</taxon>
        <taxon>Kangiella</taxon>
    </lineage>
</organism>
<proteinExistence type="predicted"/>
<reference evidence="2" key="1">
    <citation type="journal article" date="2019" name="Int. J. Syst. Evol. Microbiol.">
        <title>The Global Catalogue of Microorganisms (GCM) 10K type strain sequencing project: providing services to taxonomists for standard genome sequencing and annotation.</title>
        <authorList>
            <consortium name="The Broad Institute Genomics Platform"/>
            <consortium name="The Broad Institute Genome Sequencing Center for Infectious Disease"/>
            <person name="Wu L."/>
            <person name="Ma J."/>
        </authorList>
    </citation>
    <scope>NUCLEOTIDE SEQUENCE [LARGE SCALE GENOMIC DNA]</scope>
    <source>
        <strain evidence="2">JCM 17728</strain>
    </source>
</reference>
<dbReference type="Proteomes" id="UP001501011">
    <property type="component" value="Unassembled WGS sequence"/>
</dbReference>
<sequence length="297" mass="34798">MTKNIKFRLIRVLANISFVRKVIASLVKITRGNFERSDLAREELIQLKKSNLKDIAKQVKQDGYSVDLKLSPAVVNEIFYFCNTQPCYALRNPRWGFYLKDLKLAEEAIGKNILLAQYFNAQDELPILDKVIRSPVIHAITQQYLGNRYKFVGCNLWWTFPTRASEEDRKKHAHYFHRDVDDFKFIKFFFYITDVDESSGPHVFVKGSHNRCKENKWKNLFRNRRYEDSEIVELYGEQSIIEMLGNSGDVIIEDTYGFHKGSTPISSPRLIFQIQFALFDYGVQNDTIDKLELIIKD</sequence>
<dbReference type="Gene3D" id="2.60.120.620">
    <property type="entry name" value="q2cbj1_9rhob like domain"/>
    <property type="match status" value="1"/>
</dbReference>